<name>K1XYG0_9BACT</name>
<reference evidence="1" key="1">
    <citation type="journal article" date="2012" name="Science">
        <title>Fermentation, hydrogen, and sulfur metabolism in multiple uncultivated bacterial phyla.</title>
        <authorList>
            <person name="Wrighton K.C."/>
            <person name="Thomas B.C."/>
            <person name="Sharon I."/>
            <person name="Miller C.S."/>
            <person name="Castelle C.J."/>
            <person name="VerBerkmoes N.C."/>
            <person name="Wilkins M.J."/>
            <person name="Hettich R.L."/>
            <person name="Lipton M.S."/>
            <person name="Williams K.H."/>
            <person name="Long P.E."/>
            <person name="Banfield J.F."/>
        </authorList>
    </citation>
    <scope>NUCLEOTIDE SEQUENCE [LARGE SCALE GENOMIC DNA]</scope>
</reference>
<proteinExistence type="predicted"/>
<feature type="non-terminal residue" evidence="1">
    <location>
        <position position="362"/>
    </location>
</feature>
<dbReference type="Gene3D" id="2.120.10.30">
    <property type="entry name" value="TolB, C-terminal domain"/>
    <property type="match status" value="1"/>
</dbReference>
<dbReference type="SUPFAM" id="SSF63825">
    <property type="entry name" value="YWTD domain"/>
    <property type="match status" value="1"/>
</dbReference>
<dbReference type="AlphaFoldDB" id="K1XYG0"/>
<protein>
    <submittedName>
        <fullName evidence="1">Uncharacterized protein</fullName>
    </submittedName>
</protein>
<gene>
    <name evidence="1" type="ORF">ACD_78C00145G0004</name>
</gene>
<organism evidence="1">
    <name type="scientific">uncultured bacterium</name>
    <name type="common">gcode 4</name>
    <dbReference type="NCBI Taxonomy" id="1234023"/>
    <lineage>
        <taxon>Bacteria</taxon>
        <taxon>environmental samples</taxon>
    </lineage>
</organism>
<dbReference type="InterPro" id="IPR011042">
    <property type="entry name" value="6-blade_b-propeller_TolB-like"/>
</dbReference>
<sequence>MTFKKYNNFKKGWFTLIELLIGITLSAILMTSIIVFVSSSLGSNMATKKTLEEGNKNESFEQKLTEVFGNITGSGIYATESSFGGEYLTGAFLATLWPNLPITFLGLRTLTGYCDSYSGTASETGAVMKLAIRQFTVPTIQNTTNYTLSFTGNAVFSGTTRIIGTLYPGNIITHSGIDTELSSPSALISSGNHLYIADTMNNRVLSYDITSGGIAVLLGAENGIRKPTSLYFSGNTLLIASSGNGKIYSLQDGNWDGWTFKNTFKVAKNFSADNLRFTFSGISNITSPNAPSDITITGDGVLQNTANDVITNGTSLQYTFSWGSQFFTTTNPYLLTVRNISPTPITSGNYTVKVDFLNSGIV</sequence>
<evidence type="ECO:0000313" key="1">
    <source>
        <dbReference type="EMBL" id="EKD30137.1"/>
    </source>
</evidence>
<accession>K1XYG0</accession>
<comment type="caution">
    <text evidence="1">The sequence shown here is derived from an EMBL/GenBank/DDBJ whole genome shotgun (WGS) entry which is preliminary data.</text>
</comment>
<dbReference type="EMBL" id="AMFJ01034145">
    <property type="protein sequence ID" value="EKD30137.1"/>
    <property type="molecule type" value="Genomic_DNA"/>
</dbReference>